<dbReference type="UniPathway" id="UPA00056">
    <property type="reaction ID" value="UER00095"/>
</dbReference>
<evidence type="ECO:0000256" key="4">
    <source>
        <dbReference type="ARBA" id="ARBA00022723"/>
    </source>
</evidence>
<feature type="binding site" evidence="7">
    <location>
        <position position="10"/>
    </location>
    <ligand>
        <name>a divalent metal cation</name>
        <dbReference type="ChEBI" id="CHEBI:60240"/>
    </ligand>
</feature>
<proteinExistence type="inferred from homology"/>
<dbReference type="CDD" id="cd00554">
    <property type="entry name" value="MECDP_synthase"/>
    <property type="match status" value="1"/>
</dbReference>
<dbReference type="PROSITE" id="PS01350">
    <property type="entry name" value="ISPF"/>
    <property type="match status" value="1"/>
</dbReference>
<feature type="binding site" evidence="7">
    <location>
        <position position="146"/>
    </location>
    <ligand>
        <name>4-CDP-2-C-methyl-D-erythritol 2-phosphate</name>
        <dbReference type="ChEBI" id="CHEBI:57919"/>
    </ligand>
</feature>
<comment type="caution">
    <text evidence="7">Lacks conserved residue(s) required for the propagation of feature annotation.</text>
</comment>
<evidence type="ECO:0000256" key="9">
    <source>
        <dbReference type="SAM" id="MobiDB-lite"/>
    </source>
</evidence>
<protein>
    <recommendedName>
        <fullName evidence="3 7">2-C-methyl-D-erythritol 2,4-cyclodiphosphate synthase</fullName>
        <shortName evidence="7">MECDP-synthase</shortName>
        <shortName evidence="7">MECPP-synthase</shortName>
        <shortName evidence="7">MECPS</shortName>
        <ecNumber evidence="3 7">4.6.1.12</ecNumber>
    </recommendedName>
</protein>
<evidence type="ECO:0000256" key="6">
    <source>
        <dbReference type="ARBA" id="ARBA00023239"/>
    </source>
</evidence>
<sequence length="165" mass="17784">MNQRIGLGEDRHRLDQPGTGPLRIGGVNVPHERGLVGHSDADVLLHAITDALLGAIGEPDIGQLFPDHDDANRGRESRDFLHFAMERVRAAGYELVNLDCVILAEKPKLAPYKDAMRHAIAAILEVPVAEVSLKAKTGEGVGAVGREEAIDARCVVLVCREQSAD</sequence>
<dbReference type="EMBL" id="CP036349">
    <property type="protein sequence ID" value="QDV75061.1"/>
    <property type="molecule type" value="Genomic_DNA"/>
</dbReference>
<dbReference type="HAMAP" id="MF_00107">
    <property type="entry name" value="IspF"/>
    <property type="match status" value="1"/>
</dbReference>
<keyword evidence="5 7" id="KW-0414">Isoprene biosynthesis</keyword>
<feature type="binding site" evidence="7">
    <location>
        <position position="12"/>
    </location>
    <ligand>
        <name>a divalent metal cation</name>
        <dbReference type="ChEBI" id="CHEBI:60240"/>
    </ligand>
</feature>
<comment type="cofactor">
    <cofactor evidence="7">
        <name>a divalent metal cation</name>
        <dbReference type="ChEBI" id="CHEBI:60240"/>
    </cofactor>
    <text evidence="7">Binds 1 divalent metal cation per subunit.</text>
</comment>
<evidence type="ECO:0000256" key="2">
    <source>
        <dbReference type="ARBA" id="ARBA00004709"/>
    </source>
</evidence>
<keyword evidence="4 7" id="KW-0479">Metal-binding</keyword>
<feature type="binding site" evidence="7">
    <location>
        <begin position="10"/>
        <end position="12"/>
    </location>
    <ligand>
        <name>4-CDP-2-C-methyl-D-erythritol 2-phosphate</name>
        <dbReference type="ChEBI" id="CHEBI:57919"/>
    </ligand>
</feature>
<comment type="similarity">
    <text evidence="7 8">Belongs to the IspF family.</text>
</comment>
<organism evidence="11 12">
    <name type="scientific">Botrimarina mediterranea</name>
    <dbReference type="NCBI Taxonomy" id="2528022"/>
    <lineage>
        <taxon>Bacteria</taxon>
        <taxon>Pseudomonadati</taxon>
        <taxon>Planctomycetota</taxon>
        <taxon>Planctomycetia</taxon>
        <taxon>Pirellulales</taxon>
        <taxon>Lacipirellulaceae</taxon>
        <taxon>Botrimarina</taxon>
    </lineage>
</organism>
<comment type="function">
    <text evidence="7">Involved in the biosynthesis of isopentenyl diphosphate (IPP) and dimethylallyl diphosphate (DMAPP), two major building blocks of isoprenoid compounds. Catalyzes the conversion of 4-diphosphocytidyl-2-C-methyl-D-erythritol 2-phosphate (CDP-ME2P) to 2-C-methyl-D-erythritol 2,4-cyclodiphosphate (ME-CPP) with a corresponding release of cytidine 5-monophosphate (CMP).</text>
</comment>
<evidence type="ECO:0000313" key="11">
    <source>
        <dbReference type="EMBL" id="QDV75061.1"/>
    </source>
</evidence>
<dbReference type="Pfam" id="PF02542">
    <property type="entry name" value="YgbB"/>
    <property type="match status" value="1"/>
</dbReference>
<dbReference type="KEGG" id="bmei:Spa11_32700"/>
<feature type="site" description="Transition state stabilizer" evidence="7">
    <location>
        <position position="38"/>
    </location>
</feature>
<feature type="domain" description="2-C-methyl-D-erythritol 2,4-cyclodiphosphate synthase" evidence="10">
    <location>
        <begin position="4"/>
        <end position="158"/>
    </location>
</feature>
<dbReference type="GO" id="GO:0046872">
    <property type="term" value="F:metal ion binding"/>
    <property type="evidence" value="ECO:0007669"/>
    <property type="project" value="UniProtKB-KW"/>
</dbReference>
<dbReference type="RefSeq" id="WP_145114028.1">
    <property type="nucleotide sequence ID" value="NZ_CP036349.1"/>
</dbReference>
<evidence type="ECO:0000256" key="1">
    <source>
        <dbReference type="ARBA" id="ARBA00000200"/>
    </source>
</evidence>
<dbReference type="GO" id="GO:0008685">
    <property type="term" value="F:2-C-methyl-D-erythritol 2,4-cyclodiphosphate synthase activity"/>
    <property type="evidence" value="ECO:0007669"/>
    <property type="project" value="UniProtKB-UniRule"/>
</dbReference>
<name>A0A518KB82_9BACT</name>
<dbReference type="InterPro" id="IPR036571">
    <property type="entry name" value="MECDP_synthase_sf"/>
</dbReference>
<dbReference type="InterPro" id="IPR003526">
    <property type="entry name" value="MECDP_synthase"/>
</dbReference>
<evidence type="ECO:0000313" key="12">
    <source>
        <dbReference type="Proteomes" id="UP000316426"/>
    </source>
</evidence>
<comment type="pathway">
    <text evidence="2 7">Isoprenoid biosynthesis; isopentenyl diphosphate biosynthesis via DXP pathway; isopentenyl diphosphate from 1-deoxy-D-xylulose 5-phosphate: step 4/6.</text>
</comment>
<feature type="site" description="Transition state stabilizer" evidence="7">
    <location>
        <position position="137"/>
    </location>
</feature>
<evidence type="ECO:0000256" key="7">
    <source>
        <dbReference type="HAMAP-Rule" id="MF_00107"/>
    </source>
</evidence>
<dbReference type="GO" id="GO:0019288">
    <property type="term" value="P:isopentenyl diphosphate biosynthetic process, methylerythritol 4-phosphate pathway"/>
    <property type="evidence" value="ECO:0007669"/>
    <property type="project" value="UniProtKB-UniRule"/>
</dbReference>
<dbReference type="SUPFAM" id="SSF69765">
    <property type="entry name" value="IpsF-like"/>
    <property type="match status" value="1"/>
</dbReference>
<comment type="subunit">
    <text evidence="7">Homotrimer.</text>
</comment>
<evidence type="ECO:0000256" key="3">
    <source>
        <dbReference type="ARBA" id="ARBA00012579"/>
    </source>
</evidence>
<feature type="binding site" evidence="7">
    <location>
        <position position="46"/>
    </location>
    <ligand>
        <name>a divalent metal cation</name>
        <dbReference type="ChEBI" id="CHEBI:60240"/>
    </ligand>
</feature>
<feature type="binding site" evidence="7">
    <location>
        <begin position="38"/>
        <end position="39"/>
    </location>
    <ligand>
        <name>4-CDP-2-C-methyl-D-erythritol 2-phosphate</name>
        <dbReference type="ChEBI" id="CHEBI:57919"/>
    </ligand>
</feature>
<dbReference type="Proteomes" id="UP000316426">
    <property type="component" value="Chromosome"/>
</dbReference>
<feature type="binding site" evidence="7">
    <location>
        <begin position="65"/>
        <end position="69"/>
    </location>
    <ligand>
        <name>4-CDP-2-C-methyl-D-erythritol 2-phosphate</name>
        <dbReference type="ChEBI" id="CHEBI:57919"/>
    </ligand>
</feature>
<dbReference type="EC" id="4.6.1.12" evidence="3 7"/>
<accession>A0A518KB82</accession>
<dbReference type="InterPro" id="IPR020555">
    <property type="entry name" value="MECDP_synthase_CS"/>
</dbReference>
<dbReference type="GO" id="GO:0016114">
    <property type="term" value="P:terpenoid biosynthetic process"/>
    <property type="evidence" value="ECO:0007669"/>
    <property type="project" value="InterPro"/>
</dbReference>
<evidence type="ECO:0000256" key="8">
    <source>
        <dbReference type="RuleBase" id="RU004395"/>
    </source>
</evidence>
<dbReference type="PANTHER" id="PTHR43181:SF1">
    <property type="entry name" value="2-C-METHYL-D-ERYTHRITOL 2,4-CYCLODIPHOSPHATE SYNTHASE, CHLOROPLASTIC"/>
    <property type="match status" value="1"/>
</dbReference>
<comment type="catalytic activity">
    <reaction evidence="1 7 8">
        <text>4-CDP-2-C-methyl-D-erythritol 2-phosphate = 2-C-methyl-D-erythritol 2,4-cyclic diphosphate + CMP</text>
        <dbReference type="Rhea" id="RHEA:23864"/>
        <dbReference type="ChEBI" id="CHEBI:57919"/>
        <dbReference type="ChEBI" id="CHEBI:58483"/>
        <dbReference type="ChEBI" id="CHEBI:60377"/>
        <dbReference type="EC" id="4.6.1.12"/>
    </reaction>
</comment>
<feature type="region of interest" description="Disordered" evidence="9">
    <location>
        <begin position="1"/>
        <end position="22"/>
    </location>
</feature>
<dbReference type="AlphaFoldDB" id="A0A518KB82"/>
<evidence type="ECO:0000259" key="10">
    <source>
        <dbReference type="Pfam" id="PF02542"/>
    </source>
</evidence>
<gene>
    <name evidence="7 11" type="primary">ispF</name>
    <name evidence="11" type="ORF">Spa11_32700</name>
</gene>
<dbReference type="PANTHER" id="PTHR43181">
    <property type="entry name" value="2-C-METHYL-D-ERYTHRITOL 2,4-CYCLODIPHOSPHATE SYNTHASE, CHLOROPLASTIC"/>
    <property type="match status" value="1"/>
</dbReference>
<reference evidence="11 12" key="1">
    <citation type="submission" date="2019-02" db="EMBL/GenBank/DDBJ databases">
        <title>Deep-cultivation of Planctomycetes and their phenomic and genomic characterization uncovers novel biology.</title>
        <authorList>
            <person name="Wiegand S."/>
            <person name="Jogler M."/>
            <person name="Boedeker C."/>
            <person name="Pinto D."/>
            <person name="Vollmers J."/>
            <person name="Rivas-Marin E."/>
            <person name="Kohn T."/>
            <person name="Peeters S.H."/>
            <person name="Heuer A."/>
            <person name="Rast P."/>
            <person name="Oberbeckmann S."/>
            <person name="Bunk B."/>
            <person name="Jeske O."/>
            <person name="Meyerdierks A."/>
            <person name="Storesund J.E."/>
            <person name="Kallscheuer N."/>
            <person name="Luecker S."/>
            <person name="Lage O.M."/>
            <person name="Pohl T."/>
            <person name="Merkel B.J."/>
            <person name="Hornburger P."/>
            <person name="Mueller R.-W."/>
            <person name="Bruemmer F."/>
            <person name="Labrenz M."/>
            <person name="Spormann A.M."/>
            <person name="Op den Camp H."/>
            <person name="Overmann J."/>
            <person name="Amann R."/>
            <person name="Jetten M.S.M."/>
            <person name="Mascher T."/>
            <person name="Medema M.H."/>
            <person name="Devos D.P."/>
            <person name="Kaster A.-K."/>
            <person name="Ovreas L."/>
            <person name="Rohde M."/>
            <person name="Galperin M.Y."/>
            <person name="Jogler C."/>
        </authorList>
    </citation>
    <scope>NUCLEOTIDE SEQUENCE [LARGE SCALE GENOMIC DNA]</scope>
    <source>
        <strain evidence="11 12">Spa11</strain>
    </source>
</reference>
<keyword evidence="12" id="KW-1185">Reference proteome</keyword>
<keyword evidence="6 7" id="KW-0456">Lyase</keyword>
<dbReference type="Gene3D" id="3.30.1330.50">
    <property type="entry name" value="2-C-methyl-D-erythritol 2,4-cyclodiphosphate synthase"/>
    <property type="match status" value="1"/>
</dbReference>
<dbReference type="NCBIfam" id="TIGR00151">
    <property type="entry name" value="ispF"/>
    <property type="match status" value="1"/>
</dbReference>
<feature type="binding site" evidence="7">
    <location>
        <begin position="60"/>
        <end position="62"/>
    </location>
    <ligand>
        <name>4-CDP-2-C-methyl-D-erythritol 2-phosphate</name>
        <dbReference type="ChEBI" id="CHEBI:57919"/>
    </ligand>
</feature>
<evidence type="ECO:0000256" key="5">
    <source>
        <dbReference type="ARBA" id="ARBA00023229"/>
    </source>
</evidence>